<evidence type="ECO:0000313" key="2">
    <source>
        <dbReference type="Proteomes" id="UP000298781"/>
    </source>
</evidence>
<evidence type="ECO:0000313" key="1">
    <source>
        <dbReference type="EMBL" id="QCI67741.1"/>
    </source>
</evidence>
<dbReference type="KEGG" id="pstg:E8M01_28075"/>
<dbReference type="EMBL" id="CP039690">
    <property type="protein sequence ID" value="QCI67741.1"/>
    <property type="molecule type" value="Genomic_DNA"/>
</dbReference>
<keyword evidence="2" id="KW-1185">Reference proteome</keyword>
<dbReference type="Proteomes" id="UP000298781">
    <property type="component" value="Chromosome"/>
</dbReference>
<dbReference type="AlphaFoldDB" id="A0A4D7B490"/>
<dbReference type="RefSeq" id="WP_136963168.1">
    <property type="nucleotide sequence ID" value="NZ_CP039690.1"/>
</dbReference>
<gene>
    <name evidence="1" type="ORF">E8M01_28075</name>
</gene>
<proteinExistence type="predicted"/>
<protein>
    <submittedName>
        <fullName evidence="1">Uncharacterized protein</fullName>
    </submittedName>
</protein>
<name>A0A4D7B490_9HYPH</name>
<reference evidence="1 2" key="1">
    <citation type="submission" date="2019-04" db="EMBL/GenBank/DDBJ databases">
        <title>Phreatobacter aquaticus sp. nov.</title>
        <authorList>
            <person name="Choi A."/>
        </authorList>
    </citation>
    <scope>NUCLEOTIDE SEQUENCE [LARGE SCALE GENOMIC DNA]</scope>
    <source>
        <strain evidence="1 2">KCTC 52518</strain>
    </source>
</reference>
<sequence>MPTCSLCKSTNQFLRIEAYGICSDCYPAHGPVVEAAVAGILREAEYRTGVKRAELQLESVARSIEHCNALRRYGVLPGIDADPDTLTVELETLRTGILEEAIRTHWFAARERFKDLRSPGDKLEAYSGAIERLQRLRDHVDDASVIEKAVVVMRAERDKLAFGMVWEKAELAEAKGQTKKARELYIEAAFSLAKDVTPDGFQDELRAKVEAKIRQLGGRPNGGAAA</sequence>
<organism evidence="1 2">
    <name type="scientific">Phreatobacter stygius</name>
    <dbReference type="NCBI Taxonomy" id="1940610"/>
    <lineage>
        <taxon>Bacteria</taxon>
        <taxon>Pseudomonadati</taxon>
        <taxon>Pseudomonadota</taxon>
        <taxon>Alphaproteobacteria</taxon>
        <taxon>Hyphomicrobiales</taxon>
        <taxon>Phreatobacteraceae</taxon>
        <taxon>Phreatobacter</taxon>
    </lineage>
</organism>
<accession>A0A4D7B490</accession>